<feature type="compositionally biased region" description="Low complexity" evidence="3">
    <location>
        <begin position="28"/>
        <end position="37"/>
    </location>
</feature>
<evidence type="ECO:0000313" key="6">
    <source>
        <dbReference type="Proteomes" id="UP000287830"/>
    </source>
</evidence>
<dbReference type="GO" id="GO:0006633">
    <property type="term" value="P:fatty acid biosynthetic process"/>
    <property type="evidence" value="ECO:0007669"/>
    <property type="project" value="TreeGrafter"/>
</dbReference>
<evidence type="ECO:0000256" key="1">
    <source>
        <dbReference type="ARBA" id="ARBA00022679"/>
    </source>
</evidence>
<keyword evidence="1" id="KW-0808">Transferase</keyword>
<feature type="region of interest" description="Disordered" evidence="3">
    <location>
        <begin position="27"/>
        <end position="48"/>
    </location>
</feature>
<organism evidence="5 6">
    <name type="scientific">Streptomyces chrestomyceticus JCM 4735</name>
    <dbReference type="NCBI Taxonomy" id="1306181"/>
    <lineage>
        <taxon>Bacteria</taxon>
        <taxon>Bacillati</taxon>
        <taxon>Actinomycetota</taxon>
        <taxon>Actinomycetes</taxon>
        <taxon>Kitasatosporales</taxon>
        <taxon>Streptomycetaceae</taxon>
        <taxon>Streptomyces</taxon>
    </lineage>
</organism>
<name>A0A7U9L3F0_9ACTN</name>
<comment type="caution">
    <text evidence="5">The sequence shown here is derived from an EMBL/GenBank/DDBJ whole genome shotgun (WGS) entry which is preliminary data.</text>
</comment>
<sequence>MTGGTGGVGSVTVRHLLDLGAPHVTVLSRRPAPAASPEAGDGPDGRVRHVTCDVGDRAQLAHAIASLDRPLTGVVHAAGVADDGVIGSLTPDRLRGVLRPRRTRPGGCTN</sequence>
<reference evidence="5 6" key="1">
    <citation type="submission" date="2018-11" db="EMBL/GenBank/DDBJ databases">
        <title>Whole genome sequence of Streptomyces chrestomyceticus NBRC 13444(T).</title>
        <authorList>
            <person name="Komaki H."/>
            <person name="Tamura T."/>
        </authorList>
    </citation>
    <scope>NUCLEOTIDE SEQUENCE [LARGE SCALE GENOMIC DNA]</scope>
    <source>
        <strain evidence="5 6">NBRC 13444</strain>
    </source>
</reference>
<dbReference type="InterPro" id="IPR013968">
    <property type="entry name" value="PKS_KR"/>
</dbReference>
<dbReference type="PANTHER" id="PTHR43775:SF51">
    <property type="entry name" value="INACTIVE PHENOLPHTHIOCEROL SYNTHESIS POLYKETIDE SYNTHASE TYPE I PKS1-RELATED"/>
    <property type="match status" value="1"/>
</dbReference>
<dbReference type="EMBL" id="BHZC01000001">
    <property type="protein sequence ID" value="GCD40339.1"/>
    <property type="molecule type" value="Genomic_DNA"/>
</dbReference>
<dbReference type="InterPro" id="IPR057326">
    <property type="entry name" value="KR_dom"/>
</dbReference>
<gene>
    <name evidence="5" type="primary">rifA_3</name>
    <name evidence="5" type="ORF">OEIGOIKO_08199</name>
</gene>
<evidence type="ECO:0000313" key="5">
    <source>
        <dbReference type="EMBL" id="GCD40339.1"/>
    </source>
</evidence>
<dbReference type="Gene3D" id="3.40.50.720">
    <property type="entry name" value="NAD(P)-binding Rossmann-like Domain"/>
    <property type="match status" value="1"/>
</dbReference>
<evidence type="ECO:0000256" key="3">
    <source>
        <dbReference type="SAM" id="MobiDB-lite"/>
    </source>
</evidence>
<feature type="domain" description="Ketoreductase" evidence="4">
    <location>
        <begin position="2"/>
        <end position="110"/>
    </location>
</feature>
<protein>
    <submittedName>
        <fullName evidence="5">Polyketide synthase</fullName>
    </submittedName>
</protein>
<evidence type="ECO:0000259" key="4">
    <source>
        <dbReference type="SMART" id="SM00822"/>
    </source>
</evidence>
<evidence type="ECO:0000256" key="2">
    <source>
        <dbReference type="ARBA" id="ARBA00023268"/>
    </source>
</evidence>
<dbReference type="InterPro" id="IPR050091">
    <property type="entry name" value="PKS_NRPS_Biosynth_Enz"/>
</dbReference>
<dbReference type="GO" id="GO:0004312">
    <property type="term" value="F:fatty acid synthase activity"/>
    <property type="evidence" value="ECO:0007669"/>
    <property type="project" value="TreeGrafter"/>
</dbReference>
<accession>A0A7U9L3F0</accession>
<dbReference type="InterPro" id="IPR036291">
    <property type="entry name" value="NAD(P)-bd_dom_sf"/>
</dbReference>
<keyword evidence="2" id="KW-0511">Multifunctional enzyme</keyword>
<dbReference type="AlphaFoldDB" id="A0A7U9L3F0"/>
<dbReference type="Pfam" id="PF08659">
    <property type="entry name" value="KR"/>
    <property type="match status" value="1"/>
</dbReference>
<dbReference type="SMART" id="SM00822">
    <property type="entry name" value="PKS_KR"/>
    <property type="match status" value="1"/>
</dbReference>
<dbReference type="Proteomes" id="UP000287830">
    <property type="component" value="Unassembled WGS sequence"/>
</dbReference>
<dbReference type="PANTHER" id="PTHR43775">
    <property type="entry name" value="FATTY ACID SYNTHASE"/>
    <property type="match status" value="1"/>
</dbReference>
<proteinExistence type="predicted"/>
<dbReference type="SUPFAM" id="SSF51735">
    <property type="entry name" value="NAD(P)-binding Rossmann-fold domains"/>
    <property type="match status" value="1"/>
</dbReference>